<gene>
    <name evidence="1" type="ORF">K4A83_15280</name>
</gene>
<evidence type="ECO:0000313" key="2">
    <source>
        <dbReference type="Proteomes" id="UP001526426"/>
    </source>
</evidence>
<organism evidence="1 2">
    <name type="scientific">Spirulina subsalsa FACHB-351</name>
    <dbReference type="NCBI Taxonomy" id="234711"/>
    <lineage>
        <taxon>Bacteria</taxon>
        <taxon>Bacillati</taxon>
        <taxon>Cyanobacteriota</taxon>
        <taxon>Cyanophyceae</taxon>
        <taxon>Spirulinales</taxon>
        <taxon>Spirulinaceae</taxon>
        <taxon>Spirulina</taxon>
    </lineage>
</organism>
<dbReference type="EMBL" id="JAIHOM010000080">
    <property type="protein sequence ID" value="MCW6037627.1"/>
    <property type="molecule type" value="Genomic_DNA"/>
</dbReference>
<dbReference type="RefSeq" id="WP_265265486.1">
    <property type="nucleotide sequence ID" value="NZ_JAIHOM010000080.1"/>
</dbReference>
<protein>
    <submittedName>
        <fullName evidence="1">Uncharacterized protein</fullName>
    </submittedName>
</protein>
<evidence type="ECO:0000313" key="1">
    <source>
        <dbReference type="EMBL" id="MCW6037627.1"/>
    </source>
</evidence>
<proteinExistence type="predicted"/>
<name>A0ABT3L7Y7_9CYAN</name>
<sequence>MLKPLRTLTVSFLFSLGFWLTFATSAQVNAISFPKIALNFPRLNKPQKQPPTPVISPWRDGIYHYGQSQNLNQHGATYLVLKVQQGRVNGALYQLDSEFSCVRGNLDNQRLNLRVQDVETNEFYSYNIPLQDRAQIASEGSLPRVLGLEGYYPLEQGPDLEIDLLAACAG</sequence>
<reference evidence="1 2" key="1">
    <citation type="submission" date="2021-08" db="EMBL/GenBank/DDBJ databases">
        <title>Draft genome sequence of Spirulina subsalsa with high tolerance to salinity and hype-accumulation of phycocyanin.</title>
        <authorList>
            <person name="Pei H."/>
            <person name="Jiang L."/>
        </authorList>
    </citation>
    <scope>NUCLEOTIDE SEQUENCE [LARGE SCALE GENOMIC DNA]</scope>
    <source>
        <strain evidence="1 2">FACHB-351</strain>
    </source>
</reference>
<accession>A0ABT3L7Y7</accession>
<keyword evidence="2" id="KW-1185">Reference proteome</keyword>
<comment type="caution">
    <text evidence="1">The sequence shown here is derived from an EMBL/GenBank/DDBJ whole genome shotgun (WGS) entry which is preliminary data.</text>
</comment>
<dbReference type="Proteomes" id="UP001526426">
    <property type="component" value="Unassembled WGS sequence"/>
</dbReference>